<dbReference type="AlphaFoldDB" id="A0A6J7QRR2"/>
<dbReference type="Pfam" id="PF00480">
    <property type="entry name" value="ROK"/>
    <property type="match status" value="1"/>
</dbReference>
<dbReference type="InterPro" id="IPR043129">
    <property type="entry name" value="ATPase_NBD"/>
</dbReference>
<organism evidence="1">
    <name type="scientific">freshwater metagenome</name>
    <dbReference type="NCBI Taxonomy" id="449393"/>
    <lineage>
        <taxon>unclassified sequences</taxon>
        <taxon>metagenomes</taxon>
        <taxon>ecological metagenomes</taxon>
    </lineage>
</organism>
<reference evidence="1" key="1">
    <citation type="submission" date="2020-05" db="EMBL/GenBank/DDBJ databases">
        <authorList>
            <person name="Chiriac C."/>
            <person name="Salcher M."/>
            <person name="Ghai R."/>
            <person name="Kavagutti S V."/>
        </authorList>
    </citation>
    <scope>NUCLEOTIDE SEQUENCE</scope>
</reference>
<dbReference type="Gene3D" id="3.30.420.40">
    <property type="match status" value="1"/>
</dbReference>
<accession>A0A6J7QRR2</accession>
<proteinExistence type="predicted"/>
<evidence type="ECO:0000313" key="1">
    <source>
        <dbReference type="EMBL" id="CAB5020428.1"/>
    </source>
</evidence>
<dbReference type="EMBL" id="CAFBOS010000232">
    <property type="protein sequence ID" value="CAB5020428.1"/>
    <property type="molecule type" value="Genomic_DNA"/>
</dbReference>
<dbReference type="InterPro" id="IPR000600">
    <property type="entry name" value="ROK"/>
</dbReference>
<protein>
    <submittedName>
        <fullName evidence="1">Unannotated protein</fullName>
    </submittedName>
</protein>
<gene>
    <name evidence="1" type="ORF">UFOPK3967_02732</name>
</gene>
<name>A0A6J7QRR2_9ZZZZ</name>
<dbReference type="SUPFAM" id="SSF53067">
    <property type="entry name" value="Actin-like ATPase domain"/>
    <property type="match status" value="1"/>
</dbReference>
<sequence>MVAVGLGNLVNLFDPEVVVIGGGVSALGEPLRSAIVAHLPAWVFGAPQRTKLRVELAELGERAGAIGAALLGAAPPD</sequence>